<sequence>MIKQPKDYIKEKKKSHLIKSIGWGLVIVAIVTIGFFFTNENASYFTIVAALLALPVALNVSRYFAYAKYKDPKVKHSEILDHMKGSFDSYHSCIIPDTMVTLYFEHIIVTSRNFYFISKNQEMIAKAKLLLNLRMNNKGIDGSKLHYICAENGKAIKNATVKIEKDACFASEALQGNTKIIDGMLM</sequence>
<reference evidence="2" key="1">
    <citation type="journal article" date="2023" name="Int. J. Syst. Evol. Microbiol.">
        <title>&lt;i&gt;Holtiella tumoricola&lt;/i&gt; gen. nov. sp. nov., isolated from a human clinical sample.</title>
        <authorList>
            <person name="Allen-Vercoe E."/>
            <person name="Daigneault M.C."/>
            <person name="Vancuren S.J."/>
            <person name="Cochrane K."/>
            <person name="O'Neal L.L."/>
            <person name="Sankaranarayanan K."/>
            <person name="Lawson P.A."/>
        </authorList>
    </citation>
    <scope>NUCLEOTIDE SEQUENCE</scope>
    <source>
        <strain evidence="2">CC70A</strain>
    </source>
</reference>
<comment type="caution">
    <text evidence="2">The sequence shown here is derived from an EMBL/GenBank/DDBJ whole genome shotgun (WGS) entry which is preliminary data.</text>
</comment>
<keyword evidence="3" id="KW-1185">Reference proteome</keyword>
<dbReference type="Proteomes" id="UP001169242">
    <property type="component" value="Unassembled WGS sequence"/>
</dbReference>
<proteinExistence type="predicted"/>
<keyword evidence="1" id="KW-0472">Membrane</keyword>
<evidence type="ECO:0000313" key="2">
    <source>
        <dbReference type="EMBL" id="MDA3730643.1"/>
    </source>
</evidence>
<feature type="transmembrane region" description="Helical" evidence="1">
    <location>
        <begin position="21"/>
        <end position="38"/>
    </location>
</feature>
<dbReference type="AlphaFoldDB" id="A0AA42DKL7"/>
<dbReference type="RefSeq" id="WP_271011212.1">
    <property type="nucleotide sequence ID" value="NZ_JAQIFT010000016.1"/>
</dbReference>
<name>A0AA42DKL7_9FIRM</name>
<feature type="transmembrane region" description="Helical" evidence="1">
    <location>
        <begin position="44"/>
        <end position="65"/>
    </location>
</feature>
<evidence type="ECO:0000256" key="1">
    <source>
        <dbReference type="SAM" id="Phobius"/>
    </source>
</evidence>
<gene>
    <name evidence="2" type="ORF">PBV87_03910</name>
</gene>
<dbReference type="EMBL" id="JAQIFT010000016">
    <property type="protein sequence ID" value="MDA3730643.1"/>
    <property type="molecule type" value="Genomic_DNA"/>
</dbReference>
<keyword evidence="1" id="KW-1133">Transmembrane helix</keyword>
<protein>
    <submittedName>
        <fullName evidence="2">Uncharacterized protein</fullName>
    </submittedName>
</protein>
<keyword evidence="1" id="KW-0812">Transmembrane</keyword>
<evidence type="ECO:0000313" key="3">
    <source>
        <dbReference type="Proteomes" id="UP001169242"/>
    </source>
</evidence>
<organism evidence="2 3">
    <name type="scientific">Holtiella tumoricola</name>
    <dbReference type="NCBI Taxonomy" id="3018743"/>
    <lineage>
        <taxon>Bacteria</taxon>
        <taxon>Bacillati</taxon>
        <taxon>Bacillota</taxon>
        <taxon>Clostridia</taxon>
        <taxon>Lachnospirales</taxon>
        <taxon>Cellulosilyticaceae</taxon>
        <taxon>Holtiella</taxon>
    </lineage>
</organism>
<accession>A0AA42DKL7</accession>